<dbReference type="GO" id="GO:1903359">
    <property type="term" value="P:lateral cortical node assembly"/>
    <property type="evidence" value="ECO:0007669"/>
    <property type="project" value="EnsemblFungi"/>
</dbReference>
<organism evidence="11 12">
    <name type="scientific">Pneumocystis jirovecii (strain RU7)</name>
    <name type="common">Human pneumocystis pneumonia agent</name>
    <dbReference type="NCBI Taxonomy" id="1408657"/>
    <lineage>
        <taxon>Eukaryota</taxon>
        <taxon>Fungi</taxon>
        <taxon>Dikarya</taxon>
        <taxon>Ascomycota</taxon>
        <taxon>Taphrinomycotina</taxon>
        <taxon>Pneumocystomycetes</taxon>
        <taxon>Pneumocystaceae</taxon>
        <taxon>Pneumocystis</taxon>
    </lineage>
</organism>
<dbReference type="GO" id="GO:0061246">
    <property type="term" value="P:establishment or maintenance of bipolar cell polarity regulating cell shape"/>
    <property type="evidence" value="ECO:0007669"/>
    <property type="project" value="EnsemblFungi"/>
</dbReference>
<dbReference type="STRING" id="1408657.A0A0W4ZGK1"/>
<keyword evidence="1 4" id="KW-0489">Methyltransferase</keyword>
<sequence>MSEKRLAIGLECDSISERLQAFQDGYDFIALDILNEKLQERCFEEYSGLTDEDVRIRLEEVLAYNWKDVLCVFAFASPWIEIDSLNQQVADRSIQILCDEVQYVSYIGISDFILPPLTQKTKIPQYARIINHLLSLSAYLRFYVFFPIEDDLTDSSVLWDIWNVIRISCDYNNRLFLAFKIQHKLPKPIATSRWFSEPVGLLIISSDIFVFNSKGYPVLSKEHQAFYTMFSKLKPSILLRISNEIHANNNPLVYLEYLKHLEQNMKPITAIEKFADGYQDYLQIPLQPLADNLESLTYGVFEKDSVKYNLYESAIYRALMDRPKLNRPTYLAVVGAGRGPLISLSLKASDRANHKIVLYAIEKNPNAFVTLQYRNRHEWDNAIHLVNIDMRLWNPPVLIDIIISELLGSLGDNELCPECLDGVQRLLNPNGGIFIPSSYTSYITPLMTPKLYGNILRMKERSAFESFYVIWLHSMHYLAQDDENRFQVLWKFSHPNSNYSDRGKSSNLHNKRQSKNTFNISSKGMLHGFAGYFEAVLYDDIELSTRPDMIDIKSKDMISWFPAFFPLKTPFYIPPNSQIDLYFWRQTDSKKVWYEWLTEIYLDLSKIKNNEVIHNSDRVKIAISELHNYNASFFSISLS</sequence>
<feature type="domain" description="PRMT5 oligomerisation" evidence="10">
    <location>
        <begin position="438"/>
        <end position="632"/>
    </location>
</feature>
<feature type="binding site" evidence="6">
    <location>
        <position position="362"/>
    </location>
    <ligand>
        <name>S-adenosyl-L-methionine</name>
        <dbReference type="ChEBI" id="CHEBI:59789"/>
    </ligand>
</feature>
<evidence type="ECO:0000259" key="10">
    <source>
        <dbReference type="Pfam" id="PF17286"/>
    </source>
</evidence>
<comment type="similarity">
    <text evidence="4">Belongs to the class I-like SAM-binding methyltransferase superfamily.</text>
</comment>
<evidence type="ECO:0000256" key="7">
    <source>
        <dbReference type="PIRSR" id="PIRSR015894-3"/>
    </source>
</evidence>
<dbReference type="InterPro" id="IPR035075">
    <property type="entry name" value="PRMT5"/>
</dbReference>
<dbReference type="VEuPathDB" id="FungiDB:T551_03004"/>
<dbReference type="GO" id="GO:0071470">
    <property type="term" value="P:cellular response to osmotic stress"/>
    <property type="evidence" value="ECO:0007669"/>
    <property type="project" value="EnsemblFungi"/>
</dbReference>
<evidence type="ECO:0000256" key="4">
    <source>
        <dbReference type="PIRNR" id="PIRNR015894"/>
    </source>
</evidence>
<feature type="binding site" evidence="6">
    <location>
        <begin position="307"/>
        <end position="308"/>
    </location>
    <ligand>
        <name>S-adenosyl-L-methionine</name>
        <dbReference type="ChEBI" id="CHEBI:59789"/>
    </ligand>
</feature>
<evidence type="ECO:0000259" key="9">
    <source>
        <dbReference type="Pfam" id="PF17285"/>
    </source>
</evidence>
<dbReference type="Gene3D" id="3.40.50.150">
    <property type="entry name" value="Vaccinia Virus protein VP39"/>
    <property type="match status" value="1"/>
</dbReference>
<dbReference type="GO" id="GO:0005829">
    <property type="term" value="C:cytosol"/>
    <property type="evidence" value="ECO:0007669"/>
    <property type="project" value="TreeGrafter"/>
</dbReference>
<dbReference type="InterPro" id="IPR035248">
    <property type="entry name" value="PRMT5_C"/>
</dbReference>
<keyword evidence="3 4" id="KW-0949">S-adenosyl-L-methionine</keyword>
<dbReference type="PROSITE" id="PS51678">
    <property type="entry name" value="SAM_MT_PRMT"/>
    <property type="match status" value="1"/>
</dbReference>
<evidence type="ECO:0000256" key="2">
    <source>
        <dbReference type="ARBA" id="ARBA00022679"/>
    </source>
</evidence>
<evidence type="ECO:0000259" key="8">
    <source>
        <dbReference type="Pfam" id="PF05185"/>
    </source>
</evidence>
<evidence type="ECO:0000313" key="11">
    <source>
        <dbReference type="EMBL" id="KTW27505.1"/>
    </source>
</evidence>
<feature type="site" description="Critical for specifying symmetric addition of methyl groups" evidence="7">
    <location>
        <position position="301"/>
    </location>
</feature>
<evidence type="ECO:0000256" key="1">
    <source>
        <dbReference type="ARBA" id="ARBA00022603"/>
    </source>
</evidence>
<dbReference type="GO" id="GO:1990463">
    <property type="term" value="C:lateral cortical node"/>
    <property type="evidence" value="ECO:0007669"/>
    <property type="project" value="EnsemblFungi"/>
</dbReference>
<evidence type="ECO:0000256" key="5">
    <source>
        <dbReference type="PIRSR" id="PIRSR015894-1"/>
    </source>
</evidence>
<comment type="caution">
    <text evidence="11">The sequence shown here is derived from an EMBL/GenBank/DDBJ whole genome shotgun (WGS) entry which is preliminary data.</text>
</comment>
<evidence type="ECO:0000256" key="3">
    <source>
        <dbReference type="ARBA" id="ARBA00022691"/>
    </source>
</evidence>
<feature type="binding site" evidence="6">
    <location>
        <begin position="389"/>
        <end position="390"/>
    </location>
    <ligand>
        <name>S-adenosyl-L-methionine</name>
        <dbReference type="ChEBI" id="CHEBI:59789"/>
    </ligand>
</feature>
<dbReference type="Pfam" id="PF05185">
    <property type="entry name" value="PRMT5"/>
    <property type="match status" value="1"/>
</dbReference>
<dbReference type="eggNOG" id="KOG0822">
    <property type="taxonomic scope" value="Eukaryota"/>
</dbReference>
<dbReference type="RefSeq" id="XP_018228475.1">
    <property type="nucleotide sequence ID" value="XM_018375267.1"/>
</dbReference>
<evidence type="ECO:0000313" key="12">
    <source>
        <dbReference type="Proteomes" id="UP000053447"/>
    </source>
</evidence>
<dbReference type="PIRSF" id="PIRSF015894">
    <property type="entry name" value="Skb1_MeTrfase"/>
    <property type="match status" value="1"/>
</dbReference>
<keyword evidence="12" id="KW-1185">Reference proteome</keyword>
<accession>A0A0W4ZGK1</accession>
<dbReference type="Proteomes" id="UP000053447">
    <property type="component" value="Unassembled WGS sequence"/>
</dbReference>
<gene>
    <name evidence="11" type="ORF">T551_03004</name>
</gene>
<dbReference type="GO" id="GO:0016274">
    <property type="term" value="F:protein-arginine N-methyltransferase activity"/>
    <property type="evidence" value="ECO:0007669"/>
    <property type="project" value="InterPro"/>
</dbReference>
<dbReference type="GO" id="GO:0032259">
    <property type="term" value="P:methylation"/>
    <property type="evidence" value="ECO:0007669"/>
    <property type="project" value="UniProtKB-KW"/>
</dbReference>
<dbReference type="Pfam" id="PF17286">
    <property type="entry name" value="PRMT5_C"/>
    <property type="match status" value="1"/>
</dbReference>
<proteinExistence type="inferred from homology"/>
<feature type="domain" description="PRMT5 TIM barrel" evidence="9">
    <location>
        <begin position="25"/>
        <end position="264"/>
    </location>
</feature>
<dbReference type="AlphaFoldDB" id="A0A0W4ZGK1"/>
<dbReference type="Gene3D" id="3.20.20.150">
    <property type="entry name" value="Divalent-metal-dependent TIM barrel enzymes"/>
    <property type="match status" value="1"/>
</dbReference>
<protein>
    <recommendedName>
        <fullName evidence="4">Protein arginine N-methyltransferase</fullName>
    </recommendedName>
</protein>
<dbReference type="GO" id="GO:2000100">
    <property type="term" value="P:regulation of establishment or maintenance of bipolar cell polarity regulating cell shape"/>
    <property type="evidence" value="ECO:0007669"/>
    <property type="project" value="EnsemblFungi"/>
</dbReference>
<feature type="domain" description="PRMT5 arginine-N-methyltransferase" evidence="8">
    <location>
        <begin position="272"/>
        <end position="435"/>
    </location>
</feature>
<feature type="active site" description="Proton donor/acceptor" evidence="5">
    <location>
        <position position="405"/>
    </location>
</feature>
<dbReference type="PANTHER" id="PTHR10738">
    <property type="entry name" value="PROTEIN ARGININE N-METHYLTRANSFERASE 5"/>
    <property type="match status" value="1"/>
</dbReference>
<name>A0A0W4ZGK1_PNEJ7</name>
<dbReference type="OrthoDB" id="1368803at2759"/>
<dbReference type="GO" id="GO:0006355">
    <property type="term" value="P:regulation of DNA-templated transcription"/>
    <property type="evidence" value="ECO:0007669"/>
    <property type="project" value="TreeGrafter"/>
</dbReference>
<dbReference type="GeneID" id="28941522"/>
<dbReference type="GO" id="GO:0051286">
    <property type="term" value="C:cell tip"/>
    <property type="evidence" value="ECO:0007669"/>
    <property type="project" value="EnsemblFungi"/>
</dbReference>
<dbReference type="SUPFAM" id="SSF53335">
    <property type="entry name" value="S-adenosyl-L-methionine-dependent methyltransferases"/>
    <property type="match status" value="1"/>
</dbReference>
<dbReference type="InterPro" id="IPR007857">
    <property type="entry name" value="Arg_MeTrfase_PRMT5"/>
</dbReference>
<dbReference type="InterPro" id="IPR035247">
    <property type="entry name" value="PRMT5_TIM"/>
</dbReference>
<dbReference type="InterPro" id="IPR025799">
    <property type="entry name" value="Arg_MeTrfase"/>
</dbReference>
<feature type="binding site" evidence="6">
    <location>
        <position position="298"/>
    </location>
    <ligand>
        <name>S-adenosyl-L-methionine</name>
        <dbReference type="ChEBI" id="CHEBI:59789"/>
    </ligand>
</feature>
<dbReference type="GO" id="GO:1903360">
    <property type="term" value="P:protein localization to lateral cortical node"/>
    <property type="evidence" value="ECO:0007669"/>
    <property type="project" value="EnsemblFungi"/>
</dbReference>
<evidence type="ECO:0000256" key="6">
    <source>
        <dbReference type="PIRSR" id="PIRSR015894-2"/>
    </source>
</evidence>
<dbReference type="InterPro" id="IPR029063">
    <property type="entry name" value="SAM-dependent_MTases_sf"/>
</dbReference>
<feature type="active site" description="Proton donor/acceptor" evidence="5">
    <location>
        <position position="414"/>
    </location>
</feature>
<dbReference type="GO" id="GO:0005634">
    <property type="term" value="C:nucleus"/>
    <property type="evidence" value="ECO:0007669"/>
    <property type="project" value="EnsemblFungi"/>
</dbReference>
<dbReference type="PANTHER" id="PTHR10738:SF0">
    <property type="entry name" value="PROTEIN ARGININE N-METHYLTRANSFERASE 5"/>
    <property type="match status" value="1"/>
</dbReference>
<dbReference type="GO" id="GO:0071521">
    <property type="term" value="C:Cdc42 GTPase complex"/>
    <property type="evidence" value="ECO:0007669"/>
    <property type="project" value="EnsemblFungi"/>
</dbReference>
<dbReference type="EMBL" id="LFWA01000014">
    <property type="protein sequence ID" value="KTW27505.1"/>
    <property type="molecule type" value="Genomic_DNA"/>
</dbReference>
<dbReference type="Gene3D" id="2.70.160.11">
    <property type="entry name" value="Hnrnp arginine n-methyltransferase1"/>
    <property type="match status" value="1"/>
</dbReference>
<reference evidence="12" key="1">
    <citation type="journal article" date="2016" name="Nat. Commun.">
        <title>Genome analysis of three Pneumocystis species reveals adaptation mechanisms to life exclusively in mammalian hosts.</title>
        <authorList>
            <person name="Ma L."/>
            <person name="Chen Z."/>
            <person name="Huang D.W."/>
            <person name="Kutty G."/>
            <person name="Ishihara M."/>
            <person name="Wang H."/>
            <person name="Abouelleil A."/>
            <person name="Bishop L."/>
            <person name="Davey E."/>
            <person name="Deng R."/>
            <person name="Deng X."/>
            <person name="Fan L."/>
            <person name="Fantoni G."/>
            <person name="Fitzgerald M."/>
            <person name="Gogineni E."/>
            <person name="Goldberg J.M."/>
            <person name="Handley G."/>
            <person name="Hu X."/>
            <person name="Huber C."/>
            <person name="Jiao X."/>
            <person name="Jones K."/>
            <person name="Levin J.Z."/>
            <person name="Liu Y."/>
            <person name="Macdonald P."/>
            <person name="Melnikov A."/>
            <person name="Raley C."/>
            <person name="Sassi M."/>
            <person name="Sherman B.T."/>
            <person name="Song X."/>
            <person name="Sykes S."/>
            <person name="Tran B."/>
            <person name="Walsh L."/>
            <person name="Xia Y."/>
            <person name="Yang J."/>
            <person name="Young S."/>
            <person name="Zeng Q."/>
            <person name="Zheng X."/>
            <person name="Stephens R."/>
            <person name="Nusbaum C."/>
            <person name="Birren B.W."/>
            <person name="Azadi P."/>
            <person name="Lempicki R.A."/>
            <person name="Cuomo C.A."/>
            <person name="Kovacs J.A."/>
        </authorList>
    </citation>
    <scope>NUCLEOTIDE SEQUENCE [LARGE SCALE GENOMIC DNA]</scope>
    <source>
        <strain evidence="12">RU7</strain>
    </source>
</reference>
<keyword evidence="2 4" id="KW-0808">Transferase</keyword>
<dbReference type="Pfam" id="PF17285">
    <property type="entry name" value="PRMT5_TIM"/>
    <property type="match status" value="1"/>
</dbReference>